<evidence type="ECO:0000313" key="2">
    <source>
        <dbReference type="EMBL" id="MQL78928.1"/>
    </source>
</evidence>
<accession>A0A843U5N5</accession>
<sequence length="192" mass="20572">MSLSPSLPRLHSSFLSSPRANISSLCPGHVAVSCGRKTQARRQPQRLKTTTYPRIRALDLDENTVVAITVGVLSVAVGIGIPIFYETQINNAYDGDEDLPFLPSWLVLRRRSGRIRNLASRVAGPVLSLELSFSLSLSLSEQCRFCTGTGSVSAVLGGGETEVSKCINCDGAGALTCTTCQGSGIQPRYLDR</sequence>
<reference evidence="2" key="1">
    <citation type="submission" date="2017-07" db="EMBL/GenBank/DDBJ databases">
        <title>Taro Niue Genome Assembly and Annotation.</title>
        <authorList>
            <person name="Atibalentja N."/>
            <person name="Keating K."/>
            <person name="Fields C.J."/>
        </authorList>
    </citation>
    <scope>NUCLEOTIDE SEQUENCE</scope>
    <source>
        <strain evidence="2">Niue_2</strain>
        <tissue evidence="2">Leaf</tissue>
    </source>
</reference>
<dbReference type="Pfam" id="PF17302">
    <property type="entry name" value="DUF5351"/>
    <property type="match status" value="1"/>
</dbReference>
<dbReference type="GO" id="GO:0009507">
    <property type="term" value="C:chloroplast"/>
    <property type="evidence" value="ECO:0007669"/>
    <property type="project" value="TreeGrafter"/>
</dbReference>
<evidence type="ECO:0000256" key="1">
    <source>
        <dbReference type="SAM" id="Phobius"/>
    </source>
</evidence>
<protein>
    <recommendedName>
        <fullName evidence="4">Protein SPA, chloroplastic</fullName>
    </recommendedName>
</protein>
<evidence type="ECO:0008006" key="4">
    <source>
        <dbReference type="Google" id="ProtNLM"/>
    </source>
</evidence>
<keyword evidence="3" id="KW-1185">Reference proteome</keyword>
<feature type="non-terminal residue" evidence="2">
    <location>
        <position position="192"/>
    </location>
</feature>
<dbReference type="EMBL" id="NMUH01000424">
    <property type="protein sequence ID" value="MQL78928.1"/>
    <property type="molecule type" value="Genomic_DNA"/>
</dbReference>
<dbReference type="Proteomes" id="UP000652761">
    <property type="component" value="Unassembled WGS sequence"/>
</dbReference>
<comment type="caution">
    <text evidence="2">The sequence shown here is derived from an EMBL/GenBank/DDBJ whole genome shotgun (WGS) entry which is preliminary data.</text>
</comment>
<dbReference type="PANTHER" id="PTHR15852">
    <property type="entry name" value="PLASTID TRANSCRIPTIONALLY ACTIVE PROTEIN"/>
    <property type="match status" value="1"/>
</dbReference>
<organism evidence="2 3">
    <name type="scientific">Colocasia esculenta</name>
    <name type="common">Wild taro</name>
    <name type="synonym">Arum esculentum</name>
    <dbReference type="NCBI Taxonomy" id="4460"/>
    <lineage>
        <taxon>Eukaryota</taxon>
        <taxon>Viridiplantae</taxon>
        <taxon>Streptophyta</taxon>
        <taxon>Embryophyta</taxon>
        <taxon>Tracheophyta</taxon>
        <taxon>Spermatophyta</taxon>
        <taxon>Magnoliopsida</taxon>
        <taxon>Liliopsida</taxon>
        <taxon>Araceae</taxon>
        <taxon>Aroideae</taxon>
        <taxon>Colocasieae</taxon>
        <taxon>Colocasia</taxon>
    </lineage>
</organism>
<keyword evidence="1" id="KW-1133">Transmembrane helix</keyword>
<feature type="transmembrane region" description="Helical" evidence="1">
    <location>
        <begin position="64"/>
        <end position="85"/>
    </location>
</feature>
<dbReference type="GO" id="GO:0003756">
    <property type="term" value="F:protein disulfide isomerase activity"/>
    <property type="evidence" value="ECO:0007669"/>
    <property type="project" value="TreeGrafter"/>
</dbReference>
<evidence type="ECO:0000313" key="3">
    <source>
        <dbReference type="Proteomes" id="UP000652761"/>
    </source>
</evidence>
<name>A0A843U5N5_COLES</name>
<keyword evidence="1" id="KW-0812">Transmembrane</keyword>
<dbReference type="AlphaFoldDB" id="A0A843U5N5"/>
<dbReference type="OrthoDB" id="4733at2759"/>
<proteinExistence type="predicted"/>
<dbReference type="InterPro" id="IPR035272">
    <property type="entry name" value="DUF5351"/>
</dbReference>
<gene>
    <name evidence="2" type="ORF">Taro_011374</name>
</gene>
<dbReference type="PANTHER" id="PTHR15852:SF27">
    <property type="entry name" value="PROTEIN DISULFIDE-ISOMERASE LQY1, CHLOROPLASTIC"/>
    <property type="match status" value="1"/>
</dbReference>
<keyword evidence="1" id="KW-0472">Membrane</keyword>
<dbReference type="GO" id="GO:0010206">
    <property type="term" value="P:photosystem II repair"/>
    <property type="evidence" value="ECO:0007669"/>
    <property type="project" value="TreeGrafter"/>
</dbReference>